<evidence type="ECO:0000313" key="4">
    <source>
        <dbReference type="EMBL" id="QJH96624.1"/>
    </source>
</evidence>
<dbReference type="AlphaFoldDB" id="A0A6H1ZHA4"/>
<reference evidence="2" key="1">
    <citation type="submission" date="2020-03" db="EMBL/GenBank/DDBJ databases">
        <title>The deep terrestrial virosphere.</title>
        <authorList>
            <person name="Holmfeldt K."/>
            <person name="Nilsson E."/>
            <person name="Simone D."/>
            <person name="Lopez-Fernandez M."/>
            <person name="Wu X."/>
            <person name="de Brujin I."/>
            <person name="Lundin D."/>
            <person name="Andersson A."/>
            <person name="Bertilsson S."/>
            <person name="Dopson M."/>
        </authorList>
    </citation>
    <scope>NUCLEOTIDE SEQUENCE</scope>
    <source>
        <strain evidence="3">MM415B01374</strain>
        <strain evidence="2">TM448A00646</strain>
        <strain evidence="4">TM448B00781</strain>
    </source>
</reference>
<feature type="transmembrane region" description="Helical" evidence="1">
    <location>
        <begin position="70"/>
        <end position="95"/>
    </location>
</feature>
<evidence type="ECO:0000313" key="2">
    <source>
        <dbReference type="EMBL" id="QJA47306.1"/>
    </source>
</evidence>
<evidence type="ECO:0000256" key="1">
    <source>
        <dbReference type="SAM" id="Phobius"/>
    </source>
</evidence>
<protein>
    <submittedName>
        <fullName evidence="2">Uncharacterized protein</fullName>
    </submittedName>
</protein>
<dbReference type="EMBL" id="MT141351">
    <property type="protein sequence ID" value="QJA59022.1"/>
    <property type="molecule type" value="Genomic_DNA"/>
</dbReference>
<keyword evidence="1" id="KW-0812">Transmembrane</keyword>
<feature type="transmembrane region" description="Helical" evidence="1">
    <location>
        <begin position="44"/>
        <end position="63"/>
    </location>
</feature>
<keyword evidence="1" id="KW-0472">Membrane</keyword>
<keyword evidence="1" id="KW-1133">Transmembrane helix</keyword>
<dbReference type="EMBL" id="MT144039">
    <property type="protein sequence ID" value="QJA47306.1"/>
    <property type="molecule type" value="Genomic_DNA"/>
</dbReference>
<dbReference type="EMBL" id="MT144657">
    <property type="protein sequence ID" value="QJH96624.1"/>
    <property type="molecule type" value="Genomic_DNA"/>
</dbReference>
<feature type="transmembrane region" description="Helical" evidence="1">
    <location>
        <begin position="12"/>
        <end position="32"/>
    </location>
</feature>
<sequence length="144" mass="15115">MPIRKKDGLDRIAAVYLIATAAFVIGITVLSFAQGVETVGAPNWAWLVWAVGLLAAIAISQLLGDRDHTATLLGMGIVPLFAIALVGVLGIPSAADSMDVSAVKAMQDLRAARNISWMLALVVAPLIMLVVACAGWYEKAKSQS</sequence>
<name>A0A6H1ZHA4_9ZZZZ</name>
<proteinExistence type="predicted"/>
<gene>
    <name evidence="3" type="ORF">MM415B01374_0012</name>
    <name evidence="2" type="ORF">TM448A00646_0012</name>
    <name evidence="4" type="ORF">TM448B00781_0012</name>
</gene>
<feature type="transmembrane region" description="Helical" evidence="1">
    <location>
        <begin position="115"/>
        <end position="137"/>
    </location>
</feature>
<evidence type="ECO:0000313" key="3">
    <source>
        <dbReference type="EMBL" id="QJA59022.1"/>
    </source>
</evidence>
<accession>A0A6H1ZHA4</accession>
<organism evidence="2">
    <name type="scientific">viral metagenome</name>
    <dbReference type="NCBI Taxonomy" id="1070528"/>
    <lineage>
        <taxon>unclassified sequences</taxon>
        <taxon>metagenomes</taxon>
        <taxon>organismal metagenomes</taxon>
    </lineage>
</organism>